<dbReference type="Gene3D" id="3.40.50.300">
    <property type="entry name" value="P-loop containing nucleotide triphosphate hydrolases"/>
    <property type="match status" value="1"/>
</dbReference>
<proteinExistence type="predicted"/>
<sequence>MTWDAHANKLTNISADQWRHGLGEPLMSDIDRDRCPDAQALMEHAASRTGLDDFGDPARNLGLGMLTRSITEESWAGMTPRSRVLAIDYLSHLLENRLRMAADRKAHPQIASEAITRPLIVVGPPRSGSTLLHNLLSLDPDSMAPEHWLCSEPSPPPALGKPSPARLESANRQMTTLFGLIPDIFVTHPYMIEEGAGSLAECGSDIMSLVFTSQQLWCFWGGETYRRFLLDADHTAALSFHREFLQAAQWRIPGKHWALKGSDHMLWLRELARLYPDATLVWTHRDLAQQLGSLASVQSILRGLHGRPVTPEARRSQGRKAIDLQHAAIEKAMRSRDAIGEERFVDVSYHDLLADPVASVRRIYEKSGRAVSQEHEQRIRRWLADHHQTKHGVHRHSPEEFGMDGEEINTRFAAYRDRFGFGFGVRPELMSGQ</sequence>
<evidence type="ECO:0000313" key="2">
    <source>
        <dbReference type="Proteomes" id="UP001361239"/>
    </source>
</evidence>
<dbReference type="Proteomes" id="UP001361239">
    <property type="component" value="Unassembled WGS sequence"/>
</dbReference>
<comment type="caution">
    <text evidence="1">The sequence shown here is derived from an EMBL/GenBank/DDBJ whole genome shotgun (WGS) entry which is preliminary data.</text>
</comment>
<evidence type="ECO:0000313" key="1">
    <source>
        <dbReference type="EMBL" id="MEJ5978836.1"/>
    </source>
</evidence>
<dbReference type="InterPro" id="IPR052736">
    <property type="entry name" value="Stf3_sulfotransferase"/>
</dbReference>
<dbReference type="Pfam" id="PF13469">
    <property type="entry name" value="Sulfotransfer_3"/>
    <property type="match status" value="1"/>
</dbReference>
<name>A0ABU8S0H4_9SPHN</name>
<organism evidence="1 2">
    <name type="scientific">Novosphingobium anseongense</name>
    <dbReference type="NCBI Taxonomy" id="3133436"/>
    <lineage>
        <taxon>Bacteria</taxon>
        <taxon>Pseudomonadati</taxon>
        <taxon>Pseudomonadota</taxon>
        <taxon>Alphaproteobacteria</taxon>
        <taxon>Sphingomonadales</taxon>
        <taxon>Sphingomonadaceae</taxon>
        <taxon>Novosphingobium</taxon>
    </lineage>
</organism>
<dbReference type="RefSeq" id="WP_339588772.1">
    <property type="nucleotide sequence ID" value="NZ_JBBHJZ010000004.1"/>
</dbReference>
<keyword evidence="2" id="KW-1185">Reference proteome</keyword>
<dbReference type="PANTHER" id="PTHR36451">
    <property type="entry name" value="PAPS-DEPENDENT SULFOTRANSFERASE STF3"/>
    <property type="match status" value="1"/>
</dbReference>
<gene>
    <name evidence="1" type="ORF">WG901_19440</name>
</gene>
<reference evidence="1 2" key="1">
    <citation type="submission" date="2024-03" db="EMBL/GenBank/DDBJ databases">
        <authorList>
            <person name="Jo J.-H."/>
        </authorList>
    </citation>
    <scope>NUCLEOTIDE SEQUENCE [LARGE SCALE GENOMIC DNA]</scope>
    <source>
        <strain evidence="1 2">PS1R-30</strain>
    </source>
</reference>
<protein>
    <submittedName>
        <fullName evidence="1">Sulfotransferase</fullName>
    </submittedName>
</protein>
<dbReference type="SUPFAM" id="SSF52540">
    <property type="entry name" value="P-loop containing nucleoside triphosphate hydrolases"/>
    <property type="match status" value="1"/>
</dbReference>
<dbReference type="InterPro" id="IPR027417">
    <property type="entry name" value="P-loop_NTPase"/>
</dbReference>
<accession>A0ABU8S0H4</accession>
<dbReference type="PANTHER" id="PTHR36451:SF1">
    <property type="entry name" value="OMEGA-HYDROXY-BETA-DIHYDROMENAQUINONE-9 SULFOTRANSFERASE STF3"/>
    <property type="match status" value="1"/>
</dbReference>
<dbReference type="EMBL" id="JBBHJZ010000004">
    <property type="protein sequence ID" value="MEJ5978836.1"/>
    <property type="molecule type" value="Genomic_DNA"/>
</dbReference>